<dbReference type="SUPFAM" id="SSF53041">
    <property type="entry name" value="Resolvase-like"/>
    <property type="match status" value="1"/>
</dbReference>
<dbReference type="EMBL" id="CP017599">
    <property type="protein sequence ID" value="AOW98198.1"/>
    <property type="molecule type" value="Genomic_DNA"/>
</dbReference>
<dbReference type="InterPro" id="IPR051491">
    <property type="entry name" value="Recombinase/Transposase-rel"/>
</dbReference>
<dbReference type="GO" id="GO:0003677">
    <property type="term" value="F:DNA binding"/>
    <property type="evidence" value="ECO:0007669"/>
    <property type="project" value="InterPro"/>
</dbReference>
<feature type="domain" description="Resolvase/invertase-type recombinase catalytic" evidence="1">
    <location>
        <begin position="55"/>
        <end position="195"/>
    </location>
</feature>
<dbReference type="OrthoDB" id="460054at2"/>
<dbReference type="InterPro" id="IPR006119">
    <property type="entry name" value="Resolv_N"/>
</dbReference>
<dbReference type="SMART" id="SM00857">
    <property type="entry name" value="Resolvase"/>
    <property type="match status" value="1"/>
</dbReference>
<evidence type="ECO:0000259" key="1">
    <source>
        <dbReference type="PROSITE" id="PS51736"/>
    </source>
</evidence>
<sequence length="205" mass="23412">MRLKDYAKHMGVSYQTAWRWWKAGKLPHPAFQTESGSVIVEYFPQQKTQPSNTKRVAIYGRVSSAEHKSEVELQVQRLQQYAIAKGYTIVKIIKEVGSGLNDNRKQLATLLNSDGYDILLVEHKDSLGRFGINYLEILLSRLGIELEIVNQVDNSKDELMQDFIAIVKSFSPRLYSQDHAKKKIEKIIAELQADGGDDYQLEPNQ</sequence>
<dbReference type="PANTHER" id="PTHR36172">
    <property type="match status" value="1"/>
</dbReference>
<name>A0A1D8TKN1_9CYAN</name>
<dbReference type="Gene3D" id="3.40.50.1390">
    <property type="entry name" value="Resolvase, N-terminal catalytic domain"/>
    <property type="match status" value="1"/>
</dbReference>
<dbReference type="AlphaFoldDB" id="A0A1D8TKN1"/>
<dbReference type="InterPro" id="IPR036162">
    <property type="entry name" value="Resolvase-like_N_sf"/>
</dbReference>
<dbReference type="Pfam" id="PF00239">
    <property type="entry name" value="Resolvase"/>
    <property type="match status" value="1"/>
</dbReference>
<dbReference type="InterPro" id="IPR048046">
    <property type="entry name" value="Transpos_IS607"/>
</dbReference>
<dbReference type="STRING" id="1458985.BJP34_00955"/>
<dbReference type="KEGG" id="mpro:BJP34_00955"/>
<dbReference type="GO" id="GO:0000150">
    <property type="term" value="F:DNA strand exchange activity"/>
    <property type="evidence" value="ECO:0007669"/>
    <property type="project" value="InterPro"/>
</dbReference>
<dbReference type="PANTHER" id="PTHR36172:SF1">
    <property type="entry name" value="RESOLVASE-RELATED"/>
    <property type="match status" value="1"/>
</dbReference>
<dbReference type="RefSeq" id="WP_070390709.1">
    <property type="nucleotide sequence ID" value="NZ_CP017599.1"/>
</dbReference>
<organism evidence="2 3">
    <name type="scientific">Moorena producens PAL-8-15-08-1</name>
    <dbReference type="NCBI Taxonomy" id="1458985"/>
    <lineage>
        <taxon>Bacteria</taxon>
        <taxon>Bacillati</taxon>
        <taxon>Cyanobacteriota</taxon>
        <taxon>Cyanophyceae</taxon>
        <taxon>Coleofasciculales</taxon>
        <taxon>Coleofasciculaceae</taxon>
        <taxon>Moorena</taxon>
    </lineage>
</organism>
<gene>
    <name evidence="2" type="ORF">BJP34_00955</name>
</gene>
<dbReference type="PROSITE" id="PS51736">
    <property type="entry name" value="RECOMBINASES_3"/>
    <property type="match status" value="1"/>
</dbReference>
<dbReference type="Proteomes" id="UP000177870">
    <property type="component" value="Chromosome"/>
</dbReference>
<evidence type="ECO:0000313" key="3">
    <source>
        <dbReference type="Proteomes" id="UP000177870"/>
    </source>
</evidence>
<accession>A0A1D8TKN1</accession>
<dbReference type="Gene3D" id="1.10.287.2170">
    <property type="match status" value="1"/>
</dbReference>
<proteinExistence type="predicted"/>
<protein>
    <submittedName>
        <fullName evidence="2">Resolvase</fullName>
    </submittedName>
</protein>
<dbReference type="NCBIfam" id="NF033518">
    <property type="entry name" value="transpos_IS607"/>
    <property type="match status" value="1"/>
</dbReference>
<reference evidence="3" key="1">
    <citation type="submission" date="2016-10" db="EMBL/GenBank/DDBJ databases">
        <title>Comparative genomics uncovers the prolific and rare metabolic potential of the cyanobacterial genus Moorea.</title>
        <authorList>
            <person name="Leao T."/>
            <person name="Castelao G."/>
            <person name="Korobeynikov A."/>
            <person name="Monroe E.A."/>
            <person name="Podell S."/>
            <person name="Glukhov E."/>
            <person name="Allen E."/>
            <person name="Gerwick W.H."/>
            <person name="Gerwick L."/>
        </authorList>
    </citation>
    <scope>NUCLEOTIDE SEQUENCE [LARGE SCALE GENOMIC DNA]</scope>
    <source>
        <strain evidence="3">PAL-8-15-08-1</strain>
    </source>
</reference>
<evidence type="ECO:0000313" key="2">
    <source>
        <dbReference type="EMBL" id="AOW98198.1"/>
    </source>
</evidence>